<reference evidence="3" key="1">
    <citation type="journal article" date="2013" name="Nature">
        <title>Pan genome of the phytoplankton Emiliania underpins its global distribution.</title>
        <authorList>
            <person name="Read B.A."/>
            <person name="Kegel J."/>
            <person name="Klute M.J."/>
            <person name="Kuo A."/>
            <person name="Lefebvre S.C."/>
            <person name="Maumus F."/>
            <person name="Mayer C."/>
            <person name="Miller J."/>
            <person name="Monier A."/>
            <person name="Salamov A."/>
            <person name="Young J."/>
            <person name="Aguilar M."/>
            <person name="Claverie J.M."/>
            <person name="Frickenhaus S."/>
            <person name="Gonzalez K."/>
            <person name="Herman E.K."/>
            <person name="Lin Y.C."/>
            <person name="Napier J."/>
            <person name="Ogata H."/>
            <person name="Sarno A.F."/>
            <person name="Shmutz J."/>
            <person name="Schroeder D."/>
            <person name="de Vargas C."/>
            <person name="Verret F."/>
            <person name="von Dassow P."/>
            <person name="Valentin K."/>
            <person name="Van de Peer Y."/>
            <person name="Wheeler G."/>
            <person name="Dacks J.B."/>
            <person name="Delwiche C.F."/>
            <person name="Dyhrman S.T."/>
            <person name="Glockner G."/>
            <person name="John U."/>
            <person name="Richards T."/>
            <person name="Worden A.Z."/>
            <person name="Zhang X."/>
            <person name="Grigoriev I.V."/>
            <person name="Allen A.E."/>
            <person name="Bidle K."/>
            <person name="Borodovsky M."/>
            <person name="Bowler C."/>
            <person name="Brownlee C."/>
            <person name="Cock J.M."/>
            <person name="Elias M."/>
            <person name="Gladyshev V.N."/>
            <person name="Groth M."/>
            <person name="Guda C."/>
            <person name="Hadaegh A."/>
            <person name="Iglesias-Rodriguez M.D."/>
            <person name="Jenkins J."/>
            <person name="Jones B.M."/>
            <person name="Lawson T."/>
            <person name="Leese F."/>
            <person name="Lindquist E."/>
            <person name="Lobanov A."/>
            <person name="Lomsadze A."/>
            <person name="Malik S.B."/>
            <person name="Marsh M.E."/>
            <person name="Mackinder L."/>
            <person name="Mock T."/>
            <person name="Mueller-Roeber B."/>
            <person name="Pagarete A."/>
            <person name="Parker M."/>
            <person name="Probert I."/>
            <person name="Quesneville H."/>
            <person name="Raines C."/>
            <person name="Rensing S.A."/>
            <person name="Riano-Pachon D.M."/>
            <person name="Richier S."/>
            <person name="Rokitta S."/>
            <person name="Shiraiwa Y."/>
            <person name="Soanes D.M."/>
            <person name="van der Giezen M."/>
            <person name="Wahlund T.M."/>
            <person name="Williams B."/>
            <person name="Wilson W."/>
            <person name="Wolfe G."/>
            <person name="Wurch L.L."/>
        </authorList>
    </citation>
    <scope>NUCLEOTIDE SEQUENCE</scope>
</reference>
<feature type="compositionally biased region" description="Polar residues" evidence="1">
    <location>
        <begin position="204"/>
        <end position="214"/>
    </location>
</feature>
<feature type="compositionally biased region" description="Low complexity" evidence="1">
    <location>
        <begin position="341"/>
        <end position="355"/>
    </location>
</feature>
<dbReference type="AlphaFoldDB" id="A0A0D3KCA9"/>
<feature type="compositionally biased region" description="Basic and acidic residues" evidence="1">
    <location>
        <begin position="108"/>
        <end position="121"/>
    </location>
</feature>
<feature type="compositionally biased region" description="Polar residues" evidence="1">
    <location>
        <begin position="1"/>
        <end position="10"/>
    </location>
</feature>
<name>A0A0D3KCA9_EMIH1</name>
<feature type="compositionally biased region" description="Low complexity" evidence="1">
    <location>
        <begin position="90"/>
        <end position="101"/>
    </location>
</feature>
<organism evidence="2 3">
    <name type="scientific">Emiliania huxleyi (strain CCMP1516)</name>
    <dbReference type="NCBI Taxonomy" id="280463"/>
    <lineage>
        <taxon>Eukaryota</taxon>
        <taxon>Haptista</taxon>
        <taxon>Haptophyta</taxon>
        <taxon>Prymnesiophyceae</taxon>
        <taxon>Isochrysidales</taxon>
        <taxon>Noelaerhabdaceae</taxon>
        <taxon>Emiliania</taxon>
    </lineage>
</organism>
<accession>A0A0D3KCA9</accession>
<reference evidence="2" key="2">
    <citation type="submission" date="2024-10" db="UniProtKB">
        <authorList>
            <consortium name="EnsemblProtists"/>
        </authorList>
    </citation>
    <scope>IDENTIFICATION</scope>
</reference>
<keyword evidence="3" id="KW-1185">Reference proteome</keyword>
<feature type="region of interest" description="Disordered" evidence="1">
    <location>
        <begin position="286"/>
        <end position="367"/>
    </location>
</feature>
<proteinExistence type="predicted"/>
<dbReference type="PaxDb" id="2903-EOD33394"/>
<feature type="compositionally biased region" description="Basic and acidic residues" evidence="1">
    <location>
        <begin position="242"/>
        <end position="251"/>
    </location>
</feature>
<dbReference type="HOGENOM" id="CLU_465892_0_0_1"/>
<sequence length="511" mass="51763">MSFAVNNTYRQAKAPARDKLRPSARRSRPQDSFDPNGTLGSLWCEPDPGAVAAARLPSPAVDELAAHPAPEAEALDASAPPPAEAEAEAPKAVAAEPAQEAQEGDLGGGREEEAEAERALEDVPEPGEASCECGLESECLPTAAEAQEAPAELPANLFSWEGAAPGEAAGKPPAAGRRSLPSVAKVASVASVARAYQKAALANGTRSSTPSKSPLTAAYERAVQQSSAPSPSGGRTPQLARAYERAVERAAKPAGATAVATAKAAYEQAVRAAGVPKAAPVATTAELFSWASPPQPDERRRGSGAAAGERRETGAGAPRKTPGPGQSKPHGSEPSQPPAPADRAPPQAALSAAAAAPPPVTVPPADGDALSEAARSLLSLFLAPLHRALAPRGAPVSAASAAASLRGFGASAGSVELLLPAPVRKSVMWVVGEELPEEEEEEDARAPAAEPPASKSPAAAPRRKGVAWIAGEDPPEGAAGEEENSMCLRNSCGKDGAPPVSTRPTSAMWVI</sequence>
<feature type="region of interest" description="Disordered" evidence="1">
    <location>
        <begin position="489"/>
        <end position="511"/>
    </location>
</feature>
<feature type="compositionally biased region" description="Low complexity" evidence="1">
    <location>
        <begin position="446"/>
        <end position="460"/>
    </location>
</feature>
<evidence type="ECO:0000313" key="2">
    <source>
        <dbReference type="EnsemblProtists" id="EOD33394"/>
    </source>
</evidence>
<dbReference type="Proteomes" id="UP000013827">
    <property type="component" value="Unassembled WGS sequence"/>
</dbReference>
<feature type="compositionally biased region" description="Polar residues" evidence="1">
    <location>
        <begin position="223"/>
        <end position="235"/>
    </location>
</feature>
<feature type="compositionally biased region" description="Low complexity" evidence="1">
    <location>
        <begin position="252"/>
        <end position="263"/>
    </location>
</feature>
<feature type="region of interest" description="Disordered" evidence="1">
    <location>
        <begin position="163"/>
        <end position="182"/>
    </location>
</feature>
<evidence type="ECO:0000256" key="1">
    <source>
        <dbReference type="SAM" id="MobiDB-lite"/>
    </source>
</evidence>
<dbReference type="RefSeq" id="XP_005785823.1">
    <property type="nucleotide sequence ID" value="XM_005785766.1"/>
</dbReference>
<dbReference type="EnsemblProtists" id="EOD33394">
    <property type="protein sequence ID" value="EOD33394"/>
    <property type="gene ID" value="EMIHUDRAFT_229721"/>
</dbReference>
<dbReference type="KEGG" id="ehx:EMIHUDRAFT_229721"/>
<feature type="compositionally biased region" description="Low complexity" evidence="1">
    <location>
        <begin position="62"/>
        <end position="78"/>
    </location>
</feature>
<evidence type="ECO:0000313" key="3">
    <source>
        <dbReference type="Proteomes" id="UP000013827"/>
    </source>
</evidence>
<dbReference type="GeneID" id="17278664"/>
<feature type="region of interest" description="Disordered" evidence="1">
    <location>
        <begin position="434"/>
        <end position="465"/>
    </location>
</feature>
<feature type="compositionally biased region" description="Acidic residues" evidence="1">
    <location>
        <begin position="434"/>
        <end position="443"/>
    </location>
</feature>
<feature type="region of interest" description="Disordered" evidence="1">
    <location>
        <begin position="199"/>
        <end position="263"/>
    </location>
</feature>
<protein>
    <submittedName>
        <fullName evidence="2">Uncharacterized protein</fullName>
    </submittedName>
</protein>
<feature type="region of interest" description="Disordered" evidence="1">
    <location>
        <begin position="1"/>
        <end position="133"/>
    </location>
</feature>